<dbReference type="InterPro" id="IPR001900">
    <property type="entry name" value="RNase_II/R"/>
</dbReference>
<feature type="region of interest" description="Disordered" evidence="7">
    <location>
        <begin position="1205"/>
        <end position="1232"/>
    </location>
</feature>
<dbReference type="SMART" id="SM00487">
    <property type="entry name" value="DEXDc"/>
    <property type="match status" value="2"/>
</dbReference>
<dbReference type="GO" id="GO:0005524">
    <property type="term" value="F:ATP binding"/>
    <property type="evidence" value="ECO:0007669"/>
    <property type="project" value="UniProtKB-KW"/>
</dbReference>
<dbReference type="KEGG" id="char:105896352"/>
<dbReference type="SMART" id="SM00382">
    <property type="entry name" value="AAA"/>
    <property type="match status" value="2"/>
</dbReference>
<keyword evidence="3" id="KW-0378">Hydrolase</keyword>
<feature type="compositionally biased region" description="Polar residues" evidence="7">
    <location>
        <begin position="1217"/>
        <end position="1227"/>
    </location>
</feature>
<keyword evidence="2" id="KW-0547">Nucleotide-binding</keyword>
<sequence length="2695" mass="308293">MIMWCYRCARVVVHQVKRKRCEAHEIYRFFIEGIKACVVTRACLIMAVKGCHISILNEVFQTSELHVGCGICTTKEEQITYSIKTSPHKCQGNLLLAKLKNEGTCWRPISSRPKYPHPQRYDVCWFFVEGIGCTVHGRRCTFASSSEEAFIWNFQKKHFIDDESFINLIRESKQNVPSLEGLSEKILADWGGEFQELCNECFHVTPRRITQRESSHVCDMVLGHHWRPMMVHCLAQSQGNCVFSEIRSLPPKALLELCCYPKDKFKTHSPLECQFAHSMVELAVWKQEVYSEWNRRELLWLSQERGRQQHSDEVQSLRHSATTKLMTSNDSHDTGVQEDVEETSYQRCLLKEYRDSDTAVVIMAEHVDDVDVTHDEDLYLECLQVGTEMQWSFQIKTERYLSHVALLKNEPGGTFSLGQRTHDVACTYSVGSTFVKSGLRYEVTVTFTSSLPGLYEQWLVFDFDMRPVLLQKLKVRVGGQSLSKPEGAQETVAPVLERWHKENRVIIPYFKFKTQEDLLKRYELPKMKLGASKTADSTNTICRQNYKERMHDFLYKEECVEADVISRLDFRGTITLSDSLAGPYKGNDLCAYPGELLGTLSFSYTITQGTPEGVLLKREVESVLVGEVTTNDRSQKVYEAKILRDTASEKEIHLQLSRECCSDLGLQKGQTRMMEVQFQLNRLWFCGMHKAVDLLPDLDNVVPDFTNSCVPSHSTKYPNLNANQQAAMDFILGDPDGKNAVAPLLIYGPFGTGKTFTLASAAKEVVCQSGGRVLICTHTNSSADMYVSRHFHDYFRAGCREVKPLRIKGNKRGAAVKATDAITQKYSLLSPDGQSFISPSRRHLDSHRIVIITTSWAKNLYDLSLPKDYFSHIMIDEASQMLECEALMALGLAGRETRIVLAGDHMQMGPKLFSVEDEKRSDHTLLNRLFYYYQSERKNVALESRIIFNENYRSNKEIVNFVSTHFYTGKRDTIRACGNVPAHPKHHPLRFHHVRGECHLHPKSLSWYNFEESLSVVNIVRELLDQWPTKEWGARKAEDICVLSEGHQVQVVRDELWRKQLRGVSVQNLANVQGKQFRVIVMTAVQTRDQLLLANTSCLEFFNDARVLNTAMTRAQSQVIVVGDAAALCYFGKCSKTWKSYTEHCIKKGSAQPEHFTEEFLRKEVEEISRFQRAELSIDTEDIPSVPDDQMDQILQQMVNDYAAENGEQSDTESETHSNCPSQQSTKRPPARIALQTLSIGRSRRNVKPSDHESGKGNGFVGESFVCVLDDEFQHRAQYKESGFIQKSMLPISEHALKIRVLLQKRCRNVLPIWKPESGVWRITDYAHVDEQLRQKHVFIVQVVCWKDHCLFPLGHVIGVLPVGTTEKEGLKVLDAVFKLDQLPANDFTDAGVDDGNRRNLRGLITFTIDPFDATNLDDAISVNELENHYEVGVHITDVASFLTKDRGATYYHNGSERIFKFPKSVSLLPKQDRRAISFISKVDKKTGLITEKKWLTSMICSNKKLSYLEVEDILNRTSGNDLKFETVDDCIAVAYHFSQARRKDRLQGDWAYSQPRKHQTPGRRRSHLMVEELNIMFNHEMSRLLIDNDETKFCSPLRCQKSPSEEVLRKLRERHMDLIPMSAHLKHHLGCDEQDLGDRRFTVLSSVWRDIKRAAQSGQYDRMADLIGTDDLYPQLLPVISKFRNVQNKAYVIRSNSCDEATVGHHSLAVDSYTWASSPLRRYMDVVLQRLFHSVESGNPVQYSPAEIDKLCEPFEKNNQAVKDYEKRAEKMNLSISLIRQSASKLACVVSVKKEEDCFTVSFPFNKGSLPEKLPLLYRDLLLEDQPTFDEKQRCVNLKWERRVYTFSTPMVQAPLKKLEEEIPCIQVPQKTWHDIVVAVQSEDWSKATTLISACKQWRKEEPKGVTRESGEEIQQRQDEVKHYTEYCLCLKHGDLLLVQLTAETQRGFWVPRVQLLHVNPSFVVCLDHAHRPTDCFTRNAENYTKDYFEDIKEYVRVWKPLCQMVSASSAVGDGNSITIEDIQIAWEPTGKGNLTGSFSLPIKRIKIWSIECTLAECYLCIKKKNLKLKSRNKQLDDDTDDPRTFTWVAHGVVTGCEETGKKSKNRSKTVKFYINDRSMDQVPGEVLSLDSDFSIEIIPRLPPDIRTENAINNTGKANNLVQNIVLGWQIMKDERDASAPMPKWRIMMKDKKPYGLPELNDSQYSAVEYAVNNSFTLIQGPPGTGKTIVGAYIVYWFCQHLERDLENKDKKEVVLYCGPSNKSVDVVAEYLLAFKDSLKPLRVYGRQTEIEEFPYPGSTLQLSRKSCQEKSSPQLRSITLHHRIRDNENNEYSQDIKAFDERIRKREITEDQEKEIEDYKEKLNKAREYELKRHDVILCTCTAASSGNLRKTISTKLILIDECAMATEPQTLVPLVSYNPEKIVLLGDHKQLRPIVKNERAKRMGMSRSLFERCMSSHAYEKAAHTLNIQYRMHEDICEFPSSAYYGGKLRTIVKCRGSVLQIKRYGITQSTRIVFVDIEGKEISRLVSTQKGNEKSVANHKESIKATEIAAALVEKGGINQEHIVILSPYNAQVADIKQRLIKLMLPQITVCTITKSQGSEWRYVILSVVRSCPSEDIKAEPTREWLSKHIGFVGDANQINVGITRAQDGLCILGNQKLLNCSRAWKRLLQFYTKKNCVVTADGVSVRKVTA</sequence>
<accession>A0A6P8F5Z3</accession>
<dbReference type="GO" id="GO:0016787">
    <property type="term" value="F:hydrolase activity"/>
    <property type="evidence" value="ECO:0007669"/>
    <property type="project" value="UniProtKB-KW"/>
</dbReference>
<reference evidence="12" key="1">
    <citation type="submission" date="2025-08" db="UniProtKB">
        <authorList>
            <consortium name="RefSeq"/>
        </authorList>
    </citation>
    <scope>IDENTIFICATION</scope>
</reference>
<dbReference type="RefSeq" id="XP_031423898.1">
    <property type="nucleotide sequence ID" value="XM_031568038.2"/>
</dbReference>
<dbReference type="PANTHER" id="PTHR43788">
    <property type="entry name" value="DNA2/NAM7 HELICASE FAMILY MEMBER"/>
    <property type="match status" value="1"/>
</dbReference>
<dbReference type="InterPro" id="IPR012340">
    <property type="entry name" value="NA-bd_OB-fold"/>
</dbReference>
<dbReference type="GO" id="GO:0003723">
    <property type="term" value="F:RNA binding"/>
    <property type="evidence" value="ECO:0007669"/>
    <property type="project" value="InterPro"/>
</dbReference>
<evidence type="ECO:0000256" key="6">
    <source>
        <dbReference type="ARBA" id="ARBA00048432"/>
    </source>
</evidence>
<gene>
    <name evidence="12" type="primary">LOC105896352</name>
</gene>
<dbReference type="GeneID" id="105896352"/>
<feature type="domain" description="AAA+ ATPase" evidence="8">
    <location>
        <begin position="740"/>
        <end position="922"/>
    </location>
</feature>
<dbReference type="SUPFAM" id="SSF50249">
    <property type="entry name" value="Nucleic acid-binding proteins"/>
    <property type="match status" value="1"/>
</dbReference>
<evidence type="ECO:0000313" key="12">
    <source>
        <dbReference type="RefSeq" id="XP_031423898.1"/>
    </source>
</evidence>
<keyword evidence="5" id="KW-0067">ATP-binding</keyword>
<protein>
    <submittedName>
        <fullName evidence="12">Helicase with zinc finger domain 2-like</fullName>
    </submittedName>
</protein>
<evidence type="ECO:0000256" key="3">
    <source>
        <dbReference type="ARBA" id="ARBA00022801"/>
    </source>
</evidence>
<evidence type="ECO:0000313" key="11">
    <source>
        <dbReference type="Proteomes" id="UP000515152"/>
    </source>
</evidence>
<dbReference type="FunFam" id="3.40.50.300:FF:001313">
    <property type="entry name" value="Helicase with zinc finger domain 2"/>
    <property type="match status" value="1"/>
</dbReference>
<dbReference type="InterPro" id="IPR041677">
    <property type="entry name" value="DNA2/NAM7_AAA_11"/>
</dbReference>
<dbReference type="Pfam" id="PF13087">
    <property type="entry name" value="AAA_12"/>
    <property type="match status" value="2"/>
</dbReference>
<comment type="similarity">
    <text evidence="1">Belongs to the DNA2/NAM7 helicase family.</text>
</comment>
<dbReference type="InterPro" id="IPR014001">
    <property type="entry name" value="Helicase_ATP-bd"/>
</dbReference>
<dbReference type="CDD" id="cd18808">
    <property type="entry name" value="SF1_C_Upf1"/>
    <property type="match status" value="2"/>
</dbReference>
<dbReference type="SMART" id="SM00955">
    <property type="entry name" value="RNB"/>
    <property type="match status" value="1"/>
</dbReference>
<proteinExistence type="inferred from homology"/>
<dbReference type="OrthoDB" id="2285229at2759"/>
<dbReference type="InterPro" id="IPR050534">
    <property type="entry name" value="Coronavir_polyprotein_1ab"/>
</dbReference>
<feature type="domain" description="Helicase ATP-binding" evidence="9">
    <location>
        <begin position="2197"/>
        <end position="2474"/>
    </location>
</feature>
<evidence type="ECO:0000256" key="7">
    <source>
        <dbReference type="SAM" id="MobiDB-lite"/>
    </source>
</evidence>
<dbReference type="SUPFAM" id="SSF52540">
    <property type="entry name" value="P-loop containing nucleoside triphosphate hydrolases"/>
    <property type="match status" value="2"/>
</dbReference>
<dbReference type="InterPro" id="IPR047187">
    <property type="entry name" value="SF1_C_Upf1"/>
</dbReference>
<dbReference type="InterPro" id="IPR027417">
    <property type="entry name" value="P-loop_NTPase"/>
</dbReference>
<organism evidence="11 12">
    <name type="scientific">Clupea harengus</name>
    <name type="common">Atlantic herring</name>
    <dbReference type="NCBI Taxonomy" id="7950"/>
    <lineage>
        <taxon>Eukaryota</taxon>
        <taxon>Metazoa</taxon>
        <taxon>Chordata</taxon>
        <taxon>Craniata</taxon>
        <taxon>Vertebrata</taxon>
        <taxon>Euteleostomi</taxon>
        <taxon>Actinopterygii</taxon>
        <taxon>Neopterygii</taxon>
        <taxon>Teleostei</taxon>
        <taxon>Clupei</taxon>
        <taxon>Clupeiformes</taxon>
        <taxon>Clupeoidei</taxon>
        <taxon>Clupeidae</taxon>
        <taxon>Clupea</taxon>
    </lineage>
</organism>
<feature type="domain" description="Helicase ATP-binding" evidence="9">
    <location>
        <begin position="716"/>
        <end position="931"/>
    </location>
</feature>
<evidence type="ECO:0000259" key="9">
    <source>
        <dbReference type="SMART" id="SM00487"/>
    </source>
</evidence>
<evidence type="ECO:0000256" key="4">
    <source>
        <dbReference type="ARBA" id="ARBA00022806"/>
    </source>
</evidence>
<feature type="domain" description="RNB" evidence="10">
    <location>
        <begin position="1398"/>
        <end position="1739"/>
    </location>
</feature>
<evidence type="ECO:0000256" key="5">
    <source>
        <dbReference type="ARBA" id="ARBA00022840"/>
    </source>
</evidence>
<evidence type="ECO:0000259" key="8">
    <source>
        <dbReference type="SMART" id="SM00382"/>
    </source>
</evidence>
<comment type="catalytic activity">
    <reaction evidence="6">
        <text>ATP + H2O = ADP + phosphate + H(+)</text>
        <dbReference type="Rhea" id="RHEA:13065"/>
        <dbReference type="ChEBI" id="CHEBI:15377"/>
        <dbReference type="ChEBI" id="CHEBI:15378"/>
        <dbReference type="ChEBI" id="CHEBI:30616"/>
        <dbReference type="ChEBI" id="CHEBI:43474"/>
        <dbReference type="ChEBI" id="CHEBI:456216"/>
        <dbReference type="EC" id="3.6.4.12"/>
    </reaction>
    <physiologicalReaction direction="left-to-right" evidence="6">
        <dbReference type="Rhea" id="RHEA:13066"/>
    </physiologicalReaction>
</comment>
<feature type="domain" description="AAA+ ATPase" evidence="8">
    <location>
        <begin position="2214"/>
        <end position="2452"/>
    </location>
</feature>
<keyword evidence="4" id="KW-0347">Helicase</keyword>
<dbReference type="FunFam" id="3.40.50.300:FF:001373">
    <property type="entry name" value="Helicase with zinc finger domain 2"/>
    <property type="match status" value="1"/>
</dbReference>
<dbReference type="GO" id="GO:0004540">
    <property type="term" value="F:RNA nuclease activity"/>
    <property type="evidence" value="ECO:0007669"/>
    <property type="project" value="InterPro"/>
</dbReference>
<name>A0A6P8F5Z3_CLUHA</name>
<dbReference type="Proteomes" id="UP000515152">
    <property type="component" value="Chromosome 5"/>
</dbReference>
<evidence type="ECO:0000256" key="1">
    <source>
        <dbReference type="ARBA" id="ARBA00007913"/>
    </source>
</evidence>
<dbReference type="InterPro" id="IPR003593">
    <property type="entry name" value="AAA+_ATPase"/>
</dbReference>
<dbReference type="PANTHER" id="PTHR43788:SF9">
    <property type="entry name" value="HELICASE WITH ZINC FINGER DOMAIN 2"/>
    <property type="match status" value="1"/>
</dbReference>
<dbReference type="Gene3D" id="3.40.50.300">
    <property type="entry name" value="P-loop containing nucleotide triphosphate hydrolases"/>
    <property type="match status" value="4"/>
</dbReference>
<dbReference type="Pfam" id="PF13086">
    <property type="entry name" value="AAA_11"/>
    <property type="match status" value="3"/>
</dbReference>
<dbReference type="GO" id="GO:0043139">
    <property type="term" value="F:5'-3' DNA helicase activity"/>
    <property type="evidence" value="ECO:0007669"/>
    <property type="project" value="TreeGrafter"/>
</dbReference>
<keyword evidence="11" id="KW-1185">Reference proteome</keyword>
<evidence type="ECO:0000259" key="10">
    <source>
        <dbReference type="SMART" id="SM00955"/>
    </source>
</evidence>
<evidence type="ECO:0000256" key="2">
    <source>
        <dbReference type="ARBA" id="ARBA00022741"/>
    </source>
</evidence>
<dbReference type="InterPro" id="IPR041679">
    <property type="entry name" value="DNA2/NAM7-like_C"/>
</dbReference>
<dbReference type="Pfam" id="PF00773">
    <property type="entry name" value="RNB"/>
    <property type="match status" value="1"/>
</dbReference>